<dbReference type="AlphaFoldDB" id="A0A8W8IXT1"/>
<evidence type="ECO:0000313" key="3">
    <source>
        <dbReference type="Proteomes" id="UP000005408"/>
    </source>
</evidence>
<feature type="compositionally biased region" description="Basic and acidic residues" evidence="1">
    <location>
        <begin position="14"/>
        <end position="23"/>
    </location>
</feature>
<dbReference type="EnsemblMetazoa" id="G15864.5">
    <property type="protein sequence ID" value="G15864.5:cds"/>
    <property type="gene ID" value="G15864"/>
</dbReference>
<reference evidence="2" key="1">
    <citation type="submission" date="2022-08" db="UniProtKB">
        <authorList>
            <consortium name="EnsemblMetazoa"/>
        </authorList>
    </citation>
    <scope>IDENTIFICATION</scope>
    <source>
        <strain evidence="2">05x7-T-G4-1.051#20</strain>
    </source>
</reference>
<proteinExistence type="predicted"/>
<organism evidence="2 3">
    <name type="scientific">Magallana gigas</name>
    <name type="common">Pacific oyster</name>
    <name type="synonym">Crassostrea gigas</name>
    <dbReference type="NCBI Taxonomy" id="29159"/>
    <lineage>
        <taxon>Eukaryota</taxon>
        <taxon>Metazoa</taxon>
        <taxon>Spiralia</taxon>
        <taxon>Lophotrochozoa</taxon>
        <taxon>Mollusca</taxon>
        <taxon>Bivalvia</taxon>
        <taxon>Autobranchia</taxon>
        <taxon>Pteriomorphia</taxon>
        <taxon>Ostreida</taxon>
        <taxon>Ostreoidea</taxon>
        <taxon>Ostreidae</taxon>
        <taxon>Magallana</taxon>
    </lineage>
</organism>
<evidence type="ECO:0000256" key="1">
    <source>
        <dbReference type="SAM" id="MobiDB-lite"/>
    </source>
</evidence>
<name>A0A8W8IXT1_MAGGI</name>
<dbReference type="EnsemblMetazoa" id="G15864.4">
    <property type="protein sequence ID" value="G15864.4:cds"/>
    <property type="gene ID" value="G15864"/>
</dbReference>
<keyword evidence="3" id="KW-1185">Reference proteome</keyword>
<protein>
    <submittedName>
        <fullName evidence="2">Uncharacterized protein</fullName>
    </submittedName>
</protein>
<feature type="region of interest" description="Disordered" evidence="1">
    <location>
        <begin position="14"/>
        <end position="61"/>
    </location>
</feature>
<accession>A0A8W8IXT1</accession>
<evidence type="ECO:0000313" key="2">
    <source>
        <dbReference type="EnsemblMetazoa" id="G15864.5:cds"/>
    </source>
</evidence>
<dbReference type="Proteomes" id="UP000005408">
    <property type="component" value="Unassembled WGS sequence"/>
</dbReference>
<sequence>MVSAYLHYRIPEVVEKKENEPPNKKAKLGDITPTEDYSQEKADTKSAKTGKLTAGQKKLSKVDKSGMKSLASFFSPKAKS</sequence>